<dbReference type="EMBL" id="FWXR01000029">
    <property type="protein sequence ID" value="SMD11409.1"/>
    <property type="molecule type" value="Genomic_DNA"/>
</dbReference>
<dbReference type="PANTHER" id="PTHR44757:SF2">
    <property type="entry name" value="BIOFILM ARCHITECTURE MAINTENANCE PROTEIN MBAA"/>
    <property type="match status" value="1"/>
</dbReference>
<dbReference type="InterPro" id="IPR000700">
    <property type="entry name" value="PAS-assoc_C"/>
</dbReference>
<dbReference type="NCBIfam" id="TIGR00229">
    <property type="entry name" value="sensory_box"/>
    <property type="match status" value="1"/>
</dbReference>
<dbReference type="SMART" id="SM00065">
    <property type="entry name" value="GAF"/>
    <property type="match status" value="1"/>
</dbReference>
<organism evidence="5 6">
    <name type="scientific">Fulvimarina manganoxydans</name>
    <dbReference type="NCBI Taxonomy" id="937218"/>
    <lineage>
        <taxon>Bacteria</taxon>
        <taxon>Pseudomonadati</taxon>
        <taxon>Pseudomonadota</taxon>
        <taxon>Alphaproteobacteria</taxon>
        <taxon>Hyphomicrobiales</taxon>
        <taxon>Aurantimonadaceae</taxon>
        <taxon>Fulvimarina</taxon>
    </lineage>
</organism>
<dbReference type="AlphaFoldDB" id="A0A1W2ENZ5"/>
<dbReference type="Pfam" id="PF01590">
    <property type="entry name" value="GAF"/>
    <property type="match status" value="1"/>
</dbReference>
<dbReference type="InterPro" id="IPR043128">
    <property type="entry name" value="Rev_trsase/Diguanyl_cyclase"/>
</dbReference>
<dbReference type="SUPFAM" id="SSF141868">
    <property type="entry name" value="EAL domain-like"/>
    <property type="match status" value="1"/>
</dbReference>
<dbReference type="InterPro" id="IPR035965">
    <property type="entry name" value="PAS-like_dom_sf"/>
</dbReference>
<dbReference type="InterPro" id="IPR003018">
    <property type="entry name" value="GAF"/>
</dbReference>
<dbReference type="InterPro" id="IPR035919">
    <property type="entry name" value="EAL_sf"/>
</dbReference>
<dbReference type="InterPro" id="IPR001633">
    <property type="entry name" value="EAL_dom"/>
</dbReference>
<evidence type="ECO:0000259" key="2">
    <source>
        <dbReference type="PROSITE" id="PS50113"/>
    </source>
</evidence>
<dbReference type="InterPro" id="IPR052155">
    <property type="entry name" value="Biofilm_reg_signaling"/>
</dbReference>
<protein>
    <submittedName>
        <fullName evidence="5">Diguanylate cyclase/phosphodiesterase with PAS/PAC sensor(S)</fullName>
    </submittedName>
</protein>
<sequence>MSECRNLGSQTEIARIAALDGYGICGSGAEPDLDKIASLAARALRTHYAAISFIDADTQWLKARTGLTIKALKREDGFCQHVLTRTEALVVPDLAKDNRFSHLSIVRDHPRFRFYAGVPLTTADGHAIGSLCVLDPAPRGPLSIAEQTTLKSLAMMVMEYLDQRLKTSRIHGITQFAEATSLGMIAIDGAGRIEFVNRATCALLGYSAAEMHNQPVEIIVPERYRGGHKAMLSKVLASGDSKLDGKTVEVLAQRSDGSEVPVELTLSLWHDERGTGVGAFLRDITERRERDEKLMLLAHHDTLTGLANRRHLLDRISETIASQGRASVILIDLDNFKEVNDSLGHGVGDMLLEAVAIRLTASVPEDFLAARLGGDEFAIFIPDCGDPLIVDSTAAEILSAFQRPFEIADQLFHIGLSIGAALFPTHGRDAEELLASADFALLRAKQEGRGTIRLFCPQMRSASVRRRGMQDELLQALKKRELVLHYQPQIELSSGRIIGAEALLRWNHPVSGLIGPGAFLSALETSSLTLPVGAFVLDEACRQIAEWDQIGLPPFKVGVNLFAAQVRSGTLATSVLETLDRHQVSPTRLELEITETIALHQDDVGLRSFHSLREAGVTFAFDDFGTGYASLSTVRRFPIDTLKIDMSFVRDIAHDAANAAITRAMIAMGRDLGLVTIAEGIETGEQEAILMRLGCRVGQGYRYGRPVPAEAITRLLDPAVQRAATSARTG</sequence>
<dbReference type="PROSITE" id="PS50113">
    <property type="entry name" value="PAC"/>
    <property type="match status" value="1"/>
</dbReference>
<dbReference type="Gene3D" id="3.30.450.20">
    <property type="entry name" value="PAS domain"/>
    <property type="match status" value="1"/>
</dbReference>
<accession>A0A1W2ENZ5</accession>
<dbReference type="Gene3D" id="3.30.70.270">
    <property type="match status" value="1"/>
</dbReference>
<dbReference type="NCBIfam" id="TIGR00254">
    <property type="entry name" value="GGDEF"/>
    <property type="match status" value="1"/>
</dbReference>
<feature type="domain" description="EAL" evidence="3">
    <location>
        <begin position="466"/>
        <end position="720"/>
    </location>
</feature>
<dbReference type="SUPFAM" id="SSF55781">
    <property type="entry name" value="GAF domain-like"/>
    <property type="match status" value="1"/>
</dbReference>
<evidence type="ECO:0000313" key="6">
    <source>
        <dbReference type="Proteomes" id="UP000192656"/>
    </source>
</evidence>
<evidence type="ECO:0000313" key="5">
    <source>
        <dbReference type="EMBL" id="SMD11409.1"/>
    </source>
</evidence>
<dbReference type="SMART" id="SM00091">
    <property type="entry name" value="PAS"/>
    <property type="match status" value="1"/>
</dbReference>
<dbReference type="OrthoDB" id="9814202at2"/>
<name>A0A1W2ENZ5_9HYPH</name>
<dbReference type="SMART" id="SM00267">
    <property type="entry name" value="GGDEF"/>
    <property type="match status" value="1"/>
</dbReference>
<dbReference type="PANTHER" id="PTHR44757">
    <property type="entry name" value="DIGUANYLATE CYCLASE DGCP"/>
    <property type="match status" value="1"/>
</dbReference>
<dbReference type="CDD" id="cd00130">
    <property type="entry name" value="PAS"/>
    <property type="match status" value="1"/>
</dbReference>
<dbReference type="CDD" id="cd01949">
    <property type="entry name" value="GGDEF"/>
    <property type="match status" value="1"/>
</dbReference>
<dbReference type="InterPro" id="IPR029016">
    <property type="entry name" value="GAF-like_dom_sf"/>
</dbReference>
<dbReference type="STRING" id="937218.SAMN06297251_12942"/>
<dbReference type="InterPro" id="IPR001610">
    <property type="entry name" value="PAC"/>
</dbReference>
<dbReference type="InterPro" id="IPR029787">
    <property type="entry name" value="Nucleotide_cyclase"/>
</dbReference>
<dbReference type="Pfam" id="PF13426">
    <property type="entry name" value="PAS_9"/>
    <property type="match status" value="1"/>
</dbReference>
<dbReference type="PROSITE" id="PS50112">
    <property type="entry name" value="PAS"/>
    <property type="match status" value="1"/>
</dbReference>
<dbReference type="InterPro" id="IPR000160">
    <property type="entry name" value="GGDEF_dom"/>
</dbReference>
<dbReference type="PROSITE" id="PS50887">
    <property type="entry name" value="GGDEF"/>
    <property type="match status" value="1"/>
</dbReference>
<evidence type="ECO:0000259" key="3">
    <source>
        <dbReference type="PROSITE" id="PS50883"/>
    </source>
</evidence>
<feature type="domain" description="PAC" evidence="2">
    <location>
        <begin position="246"/>
        <end position="296"/>
    </location>
</feature>
<proteinExistence type="predicted"/>
<dbReference type="Gene3D" id="3.20.20.450">
    <property type="entry name" value="EAL domain"/>
    <property type="match status" value="1"/>
</dbReference>
<dbReference type="PROSITE" id="PS50883">
    <property type="entry name" value="EAL"/>
    <property type="match status" value="1"/>
</dbReference>
<dbReference type="Pfam" id="PF00990">
    <property type="entry name" value="GGDEF"/>
    <property type="match status" value="1"/>
</dbReference>
<feature type="domain" description="PAS" evidence="1">
    <location>
        <begin position="173"/>
        <end position="239"/>
    </location>
</feature>
<evidence type="ECO:0000259" key="1">
    <source>
        <dbReference type="PROSITE" id="PS50112"/>
    </source>
</evidence>
<dbReference type="InterPro" id="IPR000014">
    <property type="entry name" value="PAS"/>
</dbReference>
<dbReference type="SMART" id="SM00052">
    <property type="entry name" value="EAL"/>
    <property type="match status" value="1"/>
</dbReference>
<dbReference type="SUPFAM" id="SSF55785">
    <property type="entry name" value="PYP-like sensor domain (PAS domain)"/>
    <property type="match status" value="1"/>
</dbReference>
<evidence type="ECO:0000259" key="4">
    <source>
        <dbReference type="PROSITE" id="PS50887"/>
    </source>
</evidence>
<dbReference type="SMART" id="SM00086">
    <property type="entry name" value="PAC"/>
    <property type="match status" value="1"/>
</dbReference>
<gene>
    <name evidence="5" type="ORF">SAMN06297251_12942</name>
</gene>
<dbReference type="Proteomes" id="UP000192656">
    <property type="component" value="Unassembled WGS sequence"/>
</dbReference>
<dbReference type="SUPFAM" id="SSF55073">
    <property type="entry name" value="Nucleotide cyclase"/>
    <property type="match status" value="1"/>
</dbReference>
<dbReference type="CDD" id="cd01948">
    <property type="entry name" value="EAL"/>
    <property type="match status" value="1"/>
</dbReference>
<reference evidence="5 6" key="1">
    <citation type="submission" date="2017-04" db="EMBL/GenBank/DDBJ databases">
        <authorList>
            <person name="Afonso C.L."/>
            <person name="Miller P.J."/>
            <person name="Scott M.A."/>
            <person name="Spackman E."/>
            <person name="Goraichik I."/>
            <person name="Dimitrov K.M."/>
            <person name="Suarez D.L."/>
            <person name="Swayne D.E."/>
        </authorList>
    </citation>
    <scope>NUCLEOTIDE SEQUENCE [LARGE SCALE GENOMIC DNA]</scope>
    <source>
        <strain evidence="5 6">CGMCC 1.10972</strain>
    </source>
</reference>
<dbReference type="Gene3D" id="3.30.450.40">
    <property type="match status" value="1"/>
</dbReference>
<keyword evidence="6" id="KW-1185">Reference proteome</keyword>
<dbReference type="Pfam" id="PF00563">
    <property type="entry name" value="EAL"/>
    <property type="match status" value="1"/>
</dbReference>
<feature type="domain" description="GGDEF" evidence="4">
    <location>
        <begin position="324"/>
        <end position="457"/>
    </location>
</feature>
<dbReference type="RefSeq" id="WP_084412628.1">
    <property type="nucleotide sequence ID" value="NZ_FWXR01000029.1"/>
</dbReference>